<evidence type="ECO:0000313" key="2">
    <source>
        <dbReference type="EMBL" id="XCM38779.1"/>
    </source>
</evidence>
<dbReference type="RefSeq" id="WP_354635927.1">
    <property type="nucleotide sequence ID" value="NZ_CP159837.1"/>
</dbReference>
<gene>
    <name evidence="2" type="ORF">ABWT76_001652</name>
</gene>
<dbReference type="Pfam" id="PF13453">
    <property type="entry name" value="Zn_ribbon_TFIIB"/>
    <property type="match status" value="1"/>
</dbReference>
<name>A0AAU8JIW1_9CYAN</name>
<protein>
    <submittedName>
        <fullName evidence="2">Zf-TFIIB domain-containing protein</fullName>
    </submittedName>
</protein>
<dbReference type="AlphaFoldDB" id="A0AAU8JIW1"/>
<feature type="domain" description="Transcription factor zinc-finger" evidence="1">
    <location>
        <begin position="5"/>
        <end position="29"/>
    </location>
</feature>
<organism evidence="2">
    <name type="scientific">Planktothricoides raciborskii GIHE-MW2</name>
    <dbReference type="NCBI Taxonomy" id="2792601"/>
    <lineage>
        <taxon>Bacteria</taxon>
        <taxon>Bacillati</taxon>
        <taxon>Cyanobacteriota</taxon>
        <taxon>Cyanophyceae</taxon>
        <taxon>Oscillatoriophycideae</taxon>
        <taxon>Oscillatoriales</taxon>
        <taxon>Oscillatoriaceae</taxon>
        <taxon>Planktothricoides</taxon>
    </lineage>
</organism>
<evidence type="ECO:0000259" key="1">
    <source>
        <dbReference type="Pfam" id="PF13453"/>
    </source>
</evidence>
<sequence length="67" mass="7614">MVYASITVDRCTECQGIWFDSLEAQELKEIKGAESIDVGDPQTGQKFNQTREINCPKCQTKMTKIRT</sequence>
<proteinExistence type="predicted"/>
<dbReference type="EMBL" id="CP159837">
    <property type="protein sequence ID" value="XCM38779.1"/>
    <property type="molecule type" value="Genomic_DNA"/>
</dbReference>
<dbReference type="InterPro" id="IPR027392">
    <property type="entry name" value="TF_Znf"/>
</dbReference>
<reference evidence="2" key="1">
    <citation type="submission" date="2024-07" db="EMBL/GenBank/DDBJ databases">
        <authorList>
            <person name="Kim Y.J."/>
            <person name="Jeong J.Y."/>
        </authorList>
    </citation>
    <scope>NUCLEOTIDE SEQUENCE</scope>
    <source>
        <strain evidence="2">GIHE-MW2</strain>
    </source>
</reference>
<accession>A0AAU8JIW1</accession>